<dbReference type="RefSeq" id="WP_346027864.1">
    <property type="nucleotide sequence ID" value="NZ_BAAAON010000001.1"/>
</dbReference>
<sequence length="332" mass="37205">MTNDPERLLTYAHGLKGMSRRRFLTGSALGLALATDLFVTRQIQEAREEFTIIPVEDEYADATFPNARWILFPGYKTSWEEGVWIMNSLRPVLSRRARLAVMGYSNRGLDISTIVGSLRRYIRTQQIDTLYFYGHSFGGMVAVEVASRLREVGIDVRFILLDSSPHDRFDVIDQAMFDGVVYLYEAGYRVPTVLRGSYELAERIVHKNERTWSQIVDQTLEQLSPLAPSSVLIQSQASYIFHYNVARFSLGSSTELAFIGNPNDGTVDYATARPGWAAAFPDSMVSADLITEGALPPHASPQWNPLIYQAVVRELQQEFLPIPTGGAVKSIS</sequence>
<gene>
    <name evidence="2" type="ORF">GCM10009784_13500</name>
</gene>
<evidence type="ECO:0000313" key="3">
    <source>
        <dbReference type="Proteomes" id="UP001500974"/>
    </source>
</evidence>
<protein>
    <recommendedName>
        <fullName evidence="1">Thioesterase domain-containing protein</fullName>
    </recommendedName>
</protein>
<dbReference type="EMBL" id="BAAAON010000001">
    <property type="protein sequence ID" value="GAA2174583.1"/>
    <property type="molecule type" value="Genomic_DNA"/>
</dbReference>
<comment type="caution">
    <text evidence="2">The sequence shown here is derived from an EMBL/GenBank/DDBJ whole genome shotgun (WGS) entry which is preliminary data.</text>
</comment>
<accession>A0ABP5MM32</accession>
<feature type="domain" description="Thioesterase" evidence="1">
    <location>
        <begin position="123"/>
        <end position="165"/>
    </location>
</feature>
<dbReference type="Proteomes" id="UP001500974">
    <property type="component" value="Unassembled WGS sequence"/>
</dbReference>
<dbReference type="InterPro" id="IPR006311">
    <property type="entry name" value="TAT_signal"/>
</dbReference>
<evidence type="ECO:0000313" key="2">
    <source>
        <dbReference type="EMBL" id="GAA2174583.1"/>
    </source>
</evidence>
<dbReference type="PROSITE" id="PS51318">
    <property type="entry name" value="TAT"/>
    <property type="match status" value="1"/>
</dbReference>
<dbReference type="InterPro" id="IPR001031">
    <property type="entry name" value="Thioesterase"/>
</dbReference>
<dbReference type="InterPro" id="IPR029058">
    <property type="entry name" value="AB_hydrolase_fold"/>
</dbReference>
<name>A0ABP5MM32_9MICC</name>
<keyword evidence="3" id="KW-1185">Reference proteome</keyword>
<dbReference type="Pfam" id="PF00975">
    <property type="entry name" value="Thioesterase"/>
    <property type="match status" value="1"/>
</dbReference>
<organism evidence="2 3">
    <name type="scientific">Arthrobacter parietis</name>
    <dbReference type="NCBI Taxonomy" id="271434"/>
    <lineage>
        <taxon>Bacteria</taxon>
        <taxon>Bacillati</taxon>
        <taxon>Actinomycetota</taxon>
        <taxon>Actinomycetes</taxon>
        <taxon>Micrococcales</taxon>
        <taxon>Micrococcaceae</taxon>
        <taxon>Arthrobacter</taxon>
    </lineage>
</organism>
<evidence type="ECO:0000259" key="1">
    <source>
        <dbReference type="Pfam" id="PF00975"/>
    </source>
</evidence>
<proteinExistence type="predicted"/>
<dbReference type="Gene3D" id="3.40.50.1820">
    <property type="entry name" value="alpha/beta hydrolase"/>
    <property type="match status" value="1"/>
</dbReference>
<dbReference type="SUPFAM" id="SSF53474">
    <property type="entry name" value="alpha/beta-Hydrolases"/>
    <property type="match status" value="1"/>
</dbReference>
<reference evidence="3" key="1">
    <citation type="journal article" date="2019" name="Int. J. Syst. Evol. Microbiol.">
        <title>The Global Catalogue of Microorganisms (GCM) 10K type strain sequencing project: providing services to taxonomists for standard genome sequencing and annotation.</title>
        <authorList>
            <consortium name="The Broad Institute Genomics Platform"/>
            <consortium name="The Broad Institute Genome Sequencing Center for Infectious Disease"/>
            <person name="Wu L."/>
            <person name="Ma J."/>
        </authorList>
    </citation>
    <scope>NUCLEOTIDE SEQUENCE [LARGE SCALE GENOMIC DNA]</scope>
    <source>
        <strain evidence="3">JCM 14917</strain>
    </source>
</reference>